<dbReference type="InterPro" id="IPR011639">
    <property type="entry name" value="MethylTrfase_TaqI-like_dom"/>
</dbReference>
<dbReference type="PROSITE" id="PS00092">
    <property type="entry name" value="N6_MTASE"/>
    <property type="match status" value="1"/>
</dbReference>
<dbReference type="PRINTS" id="PR00507">
    <property type="entry name" value="N12N6MTFRASE"/>
</dbReference>
<dbReference type="InterPro" id="IPR029063">
    <property type="entry name" value="SAM-dependent_MTases_sf"/>
</dbReference>
<gene>
    <name evidence="4" type="ORF">GCM10011352_10410</name>
</gene>
<accession>A0ABQ1K8U4</accession>
<name>A0ABQ1K8U4_9GAMM</name>
<keyword evidence="5" id="KW-1185">Reference proteome</keyword>
<dbReference type="InterPro" id="IPR002052">
    <property type="entry name" value="DNA_methylase_N6_adenine_CS"/>
</dbReference>
<dbReference type="SUPFAM" id="SSF53335">
    <property type="entry name" value="S-adenosyl-L-methionine-dependent methyltransferases"/>
    <property type="match status" value="1"/>
</dbReference>
<proteinExistence type="predicted"/>
<organism evidence="4 5">
    <name type="scientific">Marinobacterium zhoushanense</name>
    <dbReference type="NCBI Taxonomy" id="1679163"/>
    <lineage>
        <taxon>Bacteria</taxon>
        <taxon>Pseudomonadati</taxon>
        <taxon>Pseudomonadota</taxon>
        <taxon>Gammaproteobacteria</taxon>
        <taxon>Oceanospirillales</taxon>
        <taxon>Oceanospirillaceae</taxon>
        <taxon>Marinobacterium</taxon>
    </lineage>
</organism>
<evidence type="ECO:0000313" key="5">
    <source>
        <dbReference type="Proteomes" id="UP000629025"/>
    </source>
</evidence>
<feature type="domain" description="Type II methyltransferase M.TaqI-like" evidence="3">
    <location>
        <begin position="44"/>
        <end position="176"/>
    </location>
</feature>
<dbReference type="Proteomes" id="UP000629025">
    <property type="component" value="Unassembled WGS sequence"/>
</dbReference>
<protein>
    <recommendedName>
        <fullName evidence="3">Type II methyltransferase M.TaqI-like domain-containing protein</fullName>
    </recommendedName>
</protein>
<comment type="caution">
    <text evidence="4">The sequence shown here is derived from an EMBL/GenBank/DDBJ whole genome shotgun (WGS) entry which is preliminary data.</text>
</comment>
<dbReference type="CDD" id="cd02440">
    <property type="entry name" value="AdoMet_MTases"/>
    <property type="match status" value="1"/>
</dbReference>
<dbReference type="RefSeq" id="WP_188746063.1">
    <property type="nucleotide sequence ID" value="NZ_BMIJ01000002.1"/>
</dbReference>
<keyword evidence="2" id="KW-0808">Transferase</keyword>
<keyword evidence="1" id="KW-0489">Methyltransferase</keyword>
<evidence type="ECO:0000256" key="1">
    <source>
        <dbReference type="ARBA" id="ARBA00022603"/>
    </source>
</evidence>
<dbReference type="Gene3D" id="3.40.50.150">
    <property type="entry name" value="Vaccinia Virus protein VP39"/>
    <property type="match status" value="1"/>
</dbReference>
<reference evidence="5" key="1">
    <citation type="journal article" date="2019" name="Int. J. Syst. Evol. Microbiol.">
        <title>The Global Catalogue of Microorganisms (GCM) 10K type strain sequencing project: providing services to taxonomists for standard genome sequencing and annotation.</title>
        <authorList>
            <consortium name="The Broad Institute Genomics Platform"/>
            <consortium name="The Broad Institute Genome Sequencing Center for Infectious Disease"/>
            <person name="Wu L."/>
            <person name="Ma J."/>
        </authorList>
    </citation>
    <scope>NUCLEOTIDE SEQUENCE [LARGE SCALE GENOMIC DNA]</scope>
    <source>
        <strain evidence="5">CGMCC 1.15341</strain>
    </source>
</reference>
<evidence type="ECO:0000256" key="2">
    <source>
        <dbReference type="ARBA" id="ARBA00022679"/>
    </source>
</evidence>
<evidence type="ECO:0000313" key="4">
    <source>
        <dbReference type="EMBL" id="GGB86421.1"/>
    </source>
</evidence>
<dbReference type="Pfam" id="PF07669">
    <property type="entry name" value="Eco57I"/>
    <property type="match status" value="1"/>
</dbReference>
<dbReference type="EMBL" id="BMIJ01000002">
    <property type="protein sequence ID" value="GGB86421.1"/>
    <property type="molecule type" value="Genomic_DNA"/>
</dbReference>
<evidence type="ECO:0000259" key="3">
    <source>
        <dbReference type="Pfam" id="PF07669"/>
    </source>
</evidence>
<sequence length="435" mass="50167">MIKHYTPDHLVSIIRKHLPKRITSILEPSVGNGALIHTLPDHRKSLCSITAIDQNGNCIDYISNEFDNKFKNVNFLRAEFLSWYEENKELYKDTYDLVLMNPPFSAKLKSWIYFDGSKQPIELAFLKAAIQLCKSGGSIIAIVPKSIISSENKHSHSFRSSLINQYSVEYVYELESFDFPSIEGQFYILVIKKSQNSRSMALIGSENDRIILKKNFLKNSNYRLDFSYHDSTRIYNSIVSRMELPLTKIHDLFDIYRGSSNLPFKNSMILHTSSYKDGHWNHENSSIANKNSAYVYANKNDLILKRVGRNCVLTFGIYLLERRQIISDCILILRSKGIVDPIEALFSIRSIYANSLGRKLLQKGTGAQYITINSLGELLIPIGVDKKFNDEFYRYKKLCLKNDSSGMEYIEKRLMKRILKNDHDDGNIYTDNNLL</sequence>